<dbReference type="PANTHER" id="PTHR30204:SF69">
    <property type="entry name" value="MERR-FAMILY TRANSCRIPTIONAL REGULATOR"/>
    <property type="match status" value="1"/>
</dbReference>
<evidence type="ECO:0000256" key="2">
    <source>
        <dbReference type="ARBA" id="ARBA00023015"/>
    </source>
</evidence>
<dbReference type="InterPro" id="IPR047057">
    <property type="entry name" value="MerR_fam"/>
</dbReference>
<dbReference type="InterPro" id="IPR009061">
    <property type="entry name" value="DNA-bd_dom_put_sf"/>
</dbReference>
<dbReference type="Proteomes" id="UP000654345">
    <property type="component" value="Unassembled WGS sequence"/>
</dbReference>
<accession>A0ABQ3ULG0</accession>
<keyword evidence="1" id="KW-0678">Repressor</keyword>
<proteinExistence type="predicted"/>
<evidence type="ECO:0000256" key="3">
    <source>
        <dbReference type="ARBA" id="ARBA00023125"/>
    </source>
</evidence>
<evidence type="ECO:0000256" key="4">
    <source>
        <dbReference type="ARBA" id="ARBA00023163"/>
    </source>
</evidence>
<evidence type="ECO:0000313" key="7">
    <source>
        <dbReference type="Proteomes" id="UP000654345"/>
    </source>
</evidence>
<dbReference type="PANTHER" id="PTHR30204">
    <property type="entry name" value="REDOX-CYCLING DRUG-SENSING TRANSCRIPTIONAL ACTIVATOR SOXR"/>
    <property type="match status" value="1"/>
</dbReference>
<keyword evidence="7" id="KW-1185">Reference proteome</keyword>
<keyword evidence="2" id="KW-0805">Transcription regulation</keyword>
<keyword evidence="4" id="KW-0804">Transcription</keyword>
<dbReference type="PROSITE" id="PS50937">
    <property type="entry name" value="HTH_MERR_2"/>
    <property type="match status" value="1"/>
</dbReference>
<gene>
    <name evidence="6" type="ORF">KSB_19950</name>
</gene>
<dbReference type="SMART" id="SM00422">
    <property type="entry name" value="HTH_MERR"/>
    <property type="match status" value="1"/>
</dbReference>
<reference evidence="6 7" key="1">
    <citation type="journal article" date="2021" name="Int. J. Syst. Evol. Microbiol.">
        <title>Reticulibacter mediterranei gen. nov., sp. nov., within the new family Reticulibacteraceae fam. nov., and Ktedonospora formicarum gen. nov., sp. nov., Ktedonobacter robiniae sp. nov., Dictyobacter formicarum sp. nov. and Dictyobacter arantiisoli sp. nov., belonging to the class Ktedonobacteria.</title>
        <authorList>
            <person name="Yabe S."/>
            <person name="Zheng Y."/>
            <person name="Wang C.M."/>
            <person name="Sakai Y."/>
            <person name="Abe K."/>
            <person name="Yokota A."/>
            <person name="Donadio S."/>
            <person name="Cavaletti L."/>
            <person name="Monciardini P."/>
        </authorList>
    </citation>
    <scope>NUCLEOTIDE SEQUENCE [LARGE SCALE GENOMIC DNA]</scope>
    <source>
        <strain evidence="6 7">SOSP1-30</strain>
    </source>
</reference>
<dbReference type="RefSeq" id="WP_201370340.1">
    <property type="nucleotide sequence ID" value="NZ_BNJG01000001.1"/>
</dbReference>
<dbReference type="EMBL" id="BNJG01000001">
    <property type="protein sequence ID" value="GHO53520.1"/>
    <property type="molecule type" value="Genomic_DNA"/>
</dbReference>
<protein>
    <submittedName>
        <fullName evidence="6">MerR family transcriptional regulator</fullName>
    </submittedName>
</protein>
<dbReference type="Pfam" id="PF13411">
    <property type="entry name" value="MerR_1"/>
    <property type="match status" value="1"/>
</dbReference>
<comment type="caution">
    <text evidence="6">The sequence shown here is derived from an EMBL/GenBank/DDBJ whole genome shotgun (WGS) entry which is preliminary data.</text>
</comment>
<name>A0ABQ3ULG0_9CHLR</name>
<feature type="domain" description="HTH merR-type" evidence="5">
    <location>
        <begin position="3"/>
        <end position="71"/>
    </location>
</feature>
<sequence length="130" mass="14625">MEELSIGEVARRTGLRTSAIRYYESINLLPPPRRVSGQRRYAPETVQTLEFVQTARRIGFSLTEIQSLLEKRQGEVPLGAHWQGLVQRKLIEVQNVINQAQTMQHLLVQGGGCSCTTLEECIDCVLANCQ</sequence>
<dbReference type="SUPFAM" id="SSF46955">
    <property type="entry name" value="Putative DNA-binding domain"/>
    <property type="match status" value="1"/>
</dbReference>
<keyword evidence="3" id="KW-0238">DNA-binding</keyword>
<evidence type="ECO:0000259" key="5">
    <source>
        <dbReference type="PROSITE" id="PS50937"/>
    </source>
</evidence>
<dbReference type="PRINTS" id="PR00040">
    <property type="entry name" value="HTHMERR"/>
</dbReference>
<evidence type="ECO:0000256" key="1">
    <source>
        <dbReference type="ARBA" id="ARBA00022491"/>
    </source>
</evidence>
<evidence type="ECO:0000313" key="6">
    <source>
        <dbReference type="EMBL" id="GHO53520.1"/>
    </source>
</evidence>
<organism evidence="6 7">
    <name type="scientific">Ktedonobacter robiniae</name>
    <dbReference type="NCBI Taxonomy" id="2778365"/>
    <lineage>
        <taxon>Bacteria</taxon>
        <taxon>Bacillati</taxon>
        <taxon>Chloroflexota</taxon>
        <taxon>Ktedonobacteria</taxon>
        <taxon>Ktedonobacterales</taxon>
        <taxon>Ktedonobacteraceae</taxon>
        <taxon>Ktedonobacter</taxon>
    </lineage>
</organism>
<dbReference type="Gene3D" id="1.10.1660.10">
    <property type="match status" value="1"/>
</dbReference>
<dbReference type="InterPro" id="IPR000551">
    <property type="entry name" value="MerR-type_HTH_dom"/>
</dbReference>